<dbReference type="GO" id="GO:0008616">
    <property type="term" value="P:tRNA queuosine(34) biosynthetic process"/>
    <property type="evidence" value="ECO:0007669"/>
    <property type="project" value="InterPro"/>
</dbReference>
<dbReference type="Pfam" id="PF13484">
    <property type="entry name" value="Fer4_16"/>
    <property type="match status" value="1"/>
</dbReference>
<dbReference type="SUPFAM" id="SSF54862">
    <property type="entry name" value="4Fe-4S ferredoxins"/>
    <property type="match status" value="1"/>
</dbReference>
<feature type="domain" description="4Fe-4S ferredoxin-type" evidence="2">
    <location>
        <begin position="171"/>
        <end position="202"/>
    </location>
</feature>
<keyword evidence="1" id="KW-0004">4Fe-4S</keyword>
<dbReference type="PANTHER" id="PTHR30002">
    <property type="entry name" value="EPOXYQUEUOSINE REDUCTASE"/>
    <property type="match status" value="1"/>
</dbReference>
<dbReference type="GO" id="GO:0051539">
    <property type="term" value="F:4 iron, 4 sulfur cluster binding"/>
    <property type="evidence" value="ECO:0007669"/>
    <property type="project" value="UniProtKB-KW"/>
</dbReference>
<dbReference type="OrthoDB" id="9784571at2"/>
<accession>A0A1M5YN07</accession>
<evidence type="ECO:0000313" key="3">
    <source>
        <dbReference type="EMBL" id="SHI13330.1"/>
    </source>
</evidence>
<organism evidence="3 4">
    <name type="scientific">Sporobacter termitidis DSM 10068</name>
    <dbReference type="NCBI Taxonomy" id="1123282"/>
    <lineage>
        <taxon>Bacteria</taxon>
        <taxon>Bacillati</taxon>
        <taxon>Bacillota</taxon>
        <taxon>Clostridia</taxon>
        <taxon>Eubacteriales</taxon>
        <taxon>Oscillospiraceae</taxon>
        <taxon>Sporobacter</taxon>
    </lineage>
</organism>
<evidence type="ECO:0000313" key="4">
    <source>
        <dbReference type="Proteomes" id="UP000183995"/>
    </source>
</evidence>
<evidence type="ECO:0000256" key="1">
    <source>
        <dbReference type="ARBA" id="ARBA00022485"/>
    </source>
</evidence>
<name>A0A1M5YN07_9FIRM</name>
<dbReference type="EMBL" id="FQXV01000009">
    <property type="protein sequence ID" value="SHI13330.1"/>
    <property type="molecule type" value="Genomic_DNA"/>
</dbReference>
<dbReference type="STRING" id="1123282.SAMN02745823_02679"/>
<dbReference type="InterPro" id="IPR017896">
    <property type="entry name" value="4Fe4S_Fe-S-bd"/>
</dbReference>
<dbReference type="PROSITE" id="PS51379">
    <property type="entry name" value="4FE4S_FER_2"/>
    <property type="match status" value="1"/>
</dbReference>
<keyword evidence="1" id="KW-0479">Metal-binding</keyword>
<keyword evidence="1" id="KW-0408">Iron</keyword>
<gene>
    <name evidence="3" type="ORF">SAMN02745823_02679</name>
</gene>
<dbReference type="InterPro" id="IPR004453">
    <property type="entry name" value="QueG"/>
</dbReference>
<keyword evidence="1" id="KW-0411">Iron-sulfur</keyword>
<sequence>MNAMEEKIARRALALGYEKCGIVRLAAMEGYDEKLSERIQKVPESAPFYENQKRLTNLAEQYPWARSVVVAVHPYGRYNVPQNADGHIGKHYLFDTRVSEASPEYKACTELEKYLQELGLKTAGNRKFGVVGLRWAAMQAGLGLVRRNNFFYTESGSWVTLEGWLTDGDLELIQANALPQCPENCGQCVKACPSGALFDRYTMSPGRCVSFLTTFGGRDLPENPLAKRFGPWYYGCDACQDACPMNRGKWTGGEEFPGLAELSPCLSPENVLRMDDAFYREKIQPRFFYLSPEELWKWKVDVLNYMHNNYTEDYGPYILAACGDENDKVGDMARHVATERSLL</sequence>
<protein>
    <submittedName>
        <fullName evidence="3">Epoxyqueuosine reductase</fullName>
    </submittedName>
</protein>
<keyword evidence="4" id="KW-1185">Reference proteome</keyword>
<dbReference type="Proteomes" id="UP000183995">
    <property type="component" value="Unassembled WGS sequence"/>
</dbReference>
<reference evidence="3 4" key="1">
    <citation type="submission" date="2016-11" db="EMBL/GenBank/DDBJ databases">
        <authorList>
            <person name="Jaros S."/>
            <person name="Januszkiewicz K."/>
            <person name="Wedrychowicz H."/>
        </authorList>
    </citation>
    <scope>NUCLEOTIDE SEQUENCE [LARGE SCALE GENOMIC DNA]</scope>
    <source>
        <strain evidence="3 4">DSM 10068</strain>
    </source>
</reference>
<dbReference type="AlphaFoldDB" id="A0A1M5YN07"/>
<dbReference type="RefSeq" id="WP_073079855.1">
    <property type="nucleotide sequence ID" value="NZ_FQXV01000009.1"/>
</dbReference>
<dbReference type="Gene3D" id="3.30.70.20">
    <property type="match status" value="1"/>
</dbReference>
<dbReference type="GO" id="GO:0052693">
    <property type="term" value="F:epoxyqueuosine reductase activity"/>
    <property type="evidence" value="ECO:0007669"/>
    <property type="project" value="TreeGrafter"/>
</dbReference>
<proteinExistence type="predicted"/>
<evidence type="ECO:0000259" key="2">
    <source>
        <dbReference type="PROSITE" id="PS51379"/>
    </source>
</evidence>
<dbReference type="PANTHER" id="PTHR30002:SF4">
    <property type="entry name" value="EPOXYQUEUOSINE REDUCTASE"/>
    <property type="match status" value="1"/>
</dbReference>